<gene>
    <name evidence="2" type="ORF">PR048_031055</name>
</gene>
<reference evidence="2 3" key="1">
    <citation type="submission" date="2023-02" db="EMBL/GenBank/DDBJ databases">
        <title>LHISI_Scaffold_Assembly.</title>
        <authorList>
            <person name="Stuart O.P."/>
            <person name="Cleave R."/>
            <person name="Magrath M.J.L."/>
            <person name="Mikheyev A.S."/>
        </authorList>
    </citation>
    <scope>NUCLEOTIDE SEQUENCE [LARGE SCALE GENOMIC DNA]</scope>
    <source>
        <strain evidence="2">Daus_M_001</strain>
        <tissue evidence="2">Leg muscle</tissue>
    </source>
</reference>
<evidence type="ECO:0000313" key="3">
    <source>
        <dbReference type="Proteomes" id="UP001159363"/>
    </source>
</evidence>
<evidence type="ECO:0000313" key="2">
    <source>
        <dbReference type="EMBL" id="KAJ8867256.1"/>
    </source>
</evidence>
<dbReference type="EMBL" id="JARBHB010000015">
    <property type="protein sequence ID" value="KAJ8867256.1"/>
    <property type="molecule type" value="Genomic_DNA"/>
</dbReference>
<comment type="caution">
    <text evidence="2">The sequence shown here is derived from an EMBL/GenBank/DDBJ whole genome shotgun (WGS) entry which is preliminary data.</text>
</comment>
<protein>
    <submittedName>
        <fullName evidence="2">Uncharacterized protein</fullName>
    </submittedName>
</protein>
<proteinExistence type="predicted"/>
<name>A0ABQ9G8C0_9NEOP</name>
<feature type="region of interest" description="Disordered" evidence="1">
    <location>
        <begin position="1"/>
        <end position="49"/>
    </location>
</feature>
<keyword evidence="3" id="KW-1185">Reference proteome</keyword>
<evidence type="ECO:0000256" key="1">
    <source>
        <dbReference type="SAM" id="MobiDB-lite"/>
    </source>
</evidence>
<feature type="compositionally biased region" description="Basic and acidic residues" evidence="1">
    <location>
        <begin position="10"/>
        <end position="26"/>
    </location>
</feature>
<organism evidence="2 3">
    <name type="scientific">Dryococelus australis</name>
    <dbReference type="NCBI Taxonomy" id="614101"/>
    <lineage>
        <taxon>Eukaryota</taxon>
        <taxon>Metazoa</taxon>
        <taxon>Ecdysozoa</taxon>
        <taxon>Arthropoda</taxon>
        <taxon>Hexapoda</taxon>
        <taxon>Insecta</taxon>
        <taxon>Pterygota</taxon>
        <taxon>Neoptera</taxon>
        <taxon>Polyneoptera</taxon>
        <taxon>Phasmatodea</taxon>
        <taxon>Verophasmatodea</taxon>
        <taxon>Anareolatae</taxon>
        <taxon>Phasmatidae</taxon>
        <taxon>Eurycanthinae</taxon>
        <taxon>Dryococelus</taxon>
    </lineage>
</organism>
<dbReference type="Proteomes" id="UP001159363">
    <property type="component" value="Chromosome 14"/>
</dbReference>
<sequence length="372" mass="41109">MQLLPNARVGETEDPRENSPTNEHRLGTIPTYGNPGATPPGIEPGSLKWEAMPECKGGENPEKTSPTIDVVRHDSHLLKSGSNPAGNRSRFAMVGGEQSNHYTTATSKRLELILMFIRVRKQATFETAFANQRPGNLLFSRSPANRISSTACIRLCDNTDREDGRRTRSLLDVESNAEYQLISEVVRAADENSSRTINNDTKTWSSGTRARSDHAGEDFVSSIVFILNARRAYPSSWDINSQTSLPLVALAAIRRSTGSSFLSKITPEIQSAGSQKRTSHVISNSRRHAFVSRRALLGLSLCPLHTTSLTRTGRVKGSCAKLRACNYMEPIGAQQRREVVRNYICKLFTLNEKQLRSELVVTSSIAELVLVK</sequence>
<accession>A0ABQ9G8C0</accession>